<organism evidence="9">
    <name type="scientific">marine sediment metagenome</name>
    <dbReference type="NCBI Taxonomy" id="412755"/>
    <lineage>
        <taxon>unclassified sequences</taxon>
        <taxon>metagenomes</taxon>
        <taxon>ecological metagenomes</taxon>
    </lineage>
</organism>
<dbReference type="GO" id="GO:0008652">
    <property type="term" value="P:amino acid biosynthetic process"/>
    <property type="evidence" value="ECO:0007669"/>
    <property type="project" value="UniProtKB-KW"/>
</dbReference>
<feature type="domain" description="SDH C-terminal" evidence="8">
    <location>
        <begin position="237"/>
        <end position="264"/>
    </location>
</feature>
<evidence type="ECO:0000256" key="3">
    <source>
        <dbReference type="ARBA" id="ARBA00022857"/>
    </source>
</evidence>
<dbReference type="InterPro" id="IPR011342">
    <property type="entry name" value="Shikimate_DH"/>
</dbReference>
<name>A0A0F9VKW0_9ZZZZ</name>
<keyword evidence="2" id="KW-0028">Amino-acid biosynthesis</keyword>
<dbReference type="UniPathway" id="UPA00053">
    <property type="reaction ID" value="UER00087"/>
</dbReference>
<gene>
    <name evidence="9" type="ORF">LCGC14_0073860</name>
</gene>
<protein>
    <recommendedName>
        <fullName evidence="1">shikimate dehydrogenase (NADP(+))</fullName>
        <ecNumber evidence="1">1.1.1.25</ecNumber>
    </recommendedName>
</protein>
<sequence length="275" mass="29463">MTDRYCVFGNPIKHSKSPLIQAEFAHQVQQTIEYTAQEAPLDGFAGAWRAFIDAGGRGANVTVPFKGDAFALCDTLSHRARRAGAVNTLIVGGNGRTYGDNTDGVGLVRDLAYHRVALTGKRVLVVGAGGAVKGILEPLLAEQPSEVVVVNRTAAKAEQLARDFADLGNIQGGSFETVSGVFDVVINGTSASLSGDLPPLPDKLFAANAWAYDMMYGSEPTVFLQWAGPRGAKLLDGLGMLVEQAAESFFLWRNVRPETAPVREMLRHSLEFDAI</sequence>
<dbReference type="PANTHER" id="PTHR21089:SF1">
    <property type="entry name" value="BIFUNCTIONAL 3-DEHYDROQUINATE DEHYDRATASE_SHIKIMATE DEHYDROGENASE, CHLOROPLASTIC"/>
    <property type="match status" value="1"/>
</dbReference>
<dbReference type="Pfam" id="PF08501">
    <property type="entry name" value="Shikimate_dh_N"/>
    <property type="match status" value="1"/>
</dbReference>
<dbReference type="FunFam" id="3.40.50.10860:FF:000006">
    <property type="entry name" value="Shikimate dehydrogenase (NADP(+))"/>
    <property type="match status" value="1"/>
</dbReference>
<dbReference type="InterPro" id="IPR036291">
    <property type="entry name" value="NAD(P)-bd_dom_sf"/>
</dbReference>
<evidence type="ECO:0000313" key="9">
    <source>
        <dbReference type="EMBL" id="KKO05746.1"/>
    </source>
</evidence>
<dbReference type="GO" id="GO:0009073">
    <property type="term" value="P:aromatic amino acid family biosynthetic process"/>
    <property type="evidence" value="ECO:0007669"/>
    <property type="project" value="UniProtKB-KW"/>
</dbReference>
<accession>A0A0F9VKW0</accession>
<dbReference type="HAMAP" id="MF_00222">
    <property type="entry name" value="Shikimate_DH_AroE"/>
    <property type="match status" value="1"/>
</dbReference>
<dbReference type="Pfam" id="PF18317">
    <property type="entry name" value="SDH_C"/>
    <property type="match status" value="1"/>
</dbReference>
<evidence type="ECO:0000259" key="6">
    <source>
        <dbReference type="Pfam" id="PF01488"/>
    </source>
</evidence>
<comment type="caution">
    <text evidence="9">The sequence shown here is derived from an EMBL/GenBank/DDBJ whole genome shotgun (WGS) entry which is preliminary data.</text>
</comment>
<evidence type="ECO:0000256" key="4">
    <source>
        <dbReference type="ARBA" id="ARBA00023002"/>
    </source>
</evidence>
<dbReference type="NCBIfam" id="NF001310">
    <property type="entry name" value="PRK00258.1-2"/>
    <property type="match status" value="1"/>
</dbReference>
<dbReference type="FunFam" id="3.40.50.720:FF:000104">
    <property type="entry name" value="Shikimate dehydrogenase (NADP(+))"/>
    <property type="match status" value="1"/>
</dbReference>
<dbReference type="SUPFAM" id="SSF53223">
    <property type="entry name" value="Aminoacid dehydrogenase-like, N-terminal domain"/>
    <property type="match status" value="1"/>
</dbReference>
<feature type="domain" description="Quinate/shikimate 5-dehydrogenase/glutamyl-tRNA reductase" evidence="6">
    <location>
        <begin position="112"/>
        <end position="192"/>
    </location>
</feature>
<dbReference type="CDD" id="cd01065">
    <property type="entry name" value="NAD_bind_Shikimate_DH"/>
    <property type="match status" value="1"/>
</dbReference>
<keyword evidence="5" id="KW-0057">Aromatic amino acid biosynthesis</keyword>
<dbReference type="GO" id="GO:0050661">
    <property type="term" value="F:NADP binding"/>
    <property type="evidence" value="ECO:0007669"/>
    <property type="project" value="InterPro"/>
</dbReference>
<dbReference type="EC" id="1.1.1.25" evidence="1"/>
<reference evidence="9" key="1">
    <citation type="journal article" date="2015" name="Nature">
        <title>Complex archaea that bridge the gap between prokaryotes and eukaryotes.</title>
        <authorList>
            <person name="Spang A."/>
            <person name="Saw J.H."/>
            <person name="Jorgensen S.L."/>
            <person name="Zaremba-Niedzwiedzka K."/>
            <person name="Martijn J."/>
            <person name="Lind A.E."/>
            <person name="van Eijk R."/>
            <person name="Schleper C."/>
            <person name="Guy L."/>
            <person name="Ettema T.J."/>
        </authorList>
    </citation>
    <scope>NUCLEOTIDE SEQUENCE</scope>
</reference>
<dbReference type="GO" id="GO:0005829">
    <property type="term" value="C:cytosol"/>
    <property type="evidence" value="ECO:0007669"/>
    <property type="project" value="TreeGrafter"/>
</dbReference>
<proteinExistence type="inferred from homology"/>
<evidence type="ECO:0000259" key="8">
    <source>
        <dbReference type="Pfam" id="PF18317"/>
    </source>
</evidence>
<keyword evidence="4" id="KW-0560">Oxidoreductase</keyword>
<dbReference type="InterPro" id="IPR013708">
    <property type="entry name" value="Shikimate_DH-bd_N"/>
</dbReference>
<dbReference type="Gene3D" id="3.40.50.10860">
    <property type="entry name" value="Leucine Dehydrogenase, chain A, domain 1"/>
    <property type="match status" value="1"/>
</dbReference>
<evidence type="ECO:0000256" key="1">
    <source>
        <dbReference type="ARBA" id="ARBA00012962"/>
    </source>
</evidence>
<evidence type="ECO:0000256" key="5">
    <source>
        <dbReference type="ARBA" id="ARBA00023141"/>
    </source>
</evidence>
<keyword evidence="3" id="KW-0521">NADP</keyword>
<evidence type="ECO:0000259" key="7">
    <source>
        <dbReference type="Pfam" id="PF08501"/>
    </source>
</evidence>
<dbReference type="Pfam" id="PF01488">
    <property type="entry name" value="Shikimate_DH"/>
    <property type="match status" value="1"/>
</dbReference>
<dbReference type="SUPFAM" id="SSF51735">
    <property type="entry name" value="NAD(P)-binding Rossmann-fold domains"/>
    <property type="match status" value="1"/>
</dbReference>
<dbReference type="InterPro" id="IPR041121">
    <property type="entry name" value="SDH_C"/>
</dbReference>
<dbReference type="PANTHER" id="PTHR21089">
    <property type="entry name" value="SHIKIMATE DEHYDROGENASE"/>
    <property type="match status" value="1"/>
</dbReference>
<dbReference type="GO" id="GO:0019632">
    <property type="term" value="P:shikimate metabolic process"/>
    <property type="evidence" value="ECO:0007669"/>
    <property type="project" value="InterPro"/>
</dbReference>
<dbReference type="GO" id="GO:0009423">
    <property type="term" value="P:chorismate biosynthetic process"/>
    <property type="evidence" value="ECO:0007669"/>
    <property type="project" value="UniProtKB-UniPathway"/>
</dbReference>
<dbReference type="InterPro" id="IPR046346">
    <property type="entry name" value="Aminoacid_DH-like_N_sf"/>
</dbReference>
<dbReference type="InterPro" id="IPR022893">
    <property type="entry name" value="Shikimate_DH_fam"/>
</dbReference>
<dbReference type="NCBIfam" id="TIGR00507">
    <property type="entry name" value="aroE"/>
    <property type="match status" value="1"/>
</dbReference>
<evidence type="ECO:0000256" key="2">
    <source>
        <dbReference type="ARBA" id="ARBA00022605"/>
    </source>
</evidence>
<dbReference type="GO" id="GO:0004764">
    <property type="term" value="F:shikimate 3-dehydrogenase (NADP+) activity"/>
    <property type="evidence" value="ECO:0007669"/>
    <property type="project" value="UniProtKB-EC"/>
</dbReference>
<feature type="domain" description="Shikimate dehydrogenase substrate binding N-terminal" evidence="7">
    <location>
        <begin position="7"/>
        <end position="89"/>
    </location>
</feature>
<dbReference type="InterPro" id="IPR006151">
    <property type="entry name" value="Shikm_DH/Glu-tRNA_Rdtase"/>
</dbReference>
<dbReference type="Gene3D" id="3.40.50.720">
    <property type="entry name" value="NAD(P)-binding Rossmann-like Domain"/>
    <property type="match status" value="1"/>
</dbReference>
<dbReference type="AlphaFoldDB" id="A0A0F9VKW0"/>
<dbReference type="EMBL" id="LAZR01000018">
    <property type="protein sequence ID" value="KKO05746.1"/>
    <property type="molecule type" value="Genomic_DNA"/>
</dbReference>